<keyword evidence="4" id="KW-1134">Transmembrane beta strand</keyword>
<dbReference type="PANTHER" id="PTHR34501">
    <property type="entry name" value="PROTEIN YDDL-RELATED"/>
    <property type="match status" value="1"/>
</dbReference>
<comment type="subcellular location">
    <subcellularLocation>
        <location evidence="1">Cell outer membrane</location>
        <topology evidence="1">Multi-pass membrane protein</topology>
    </subcellularLocation>
</comment>
<dbReference type="PANTHER" id="PTHR34501:SF9">
    <property type="entry name" value="MAJOR OUTER MEMBRANE PROTEIN P.IA"/>
    <property type="match status" value="1"/>
</dbReference>
<evidence type="ECO:0000256" key="3">
    <source>
        <dbReference type="ARBA" id="ARBA00022448"/>
    </source>
</evidence>
<dbReference type="InterPro" id="IPR001702">
    <property type="entry name" value="Porin_Gram-ve"/>
</dbReference>
<dbReference type="Proteomes" id="UP000310016">
    <property type="component" value="Unassembled WGS sequence"/>
</dbReference>
<sequence>MKKLIAIALAAAFTTPLAFAEVTIGGSVRSAIDYVDYGGKSEQDAGARIADQSSRIYFKGEDKLDSGASLIWYLENRFNVGEGSTSIAWGSRNTFIGYKSSELGTLMFGKRDNAYKLASADYLPAFEAVFNDDASYYGKDQLLRRLGDRQEQIIAYDSPNWNGFKVKASYNLDSGKTDTVNATTAAVAASYSTDVFNLGLAYALADDQTKLGTKAAGAQNTGIQVGGSVNFSGVTLSAVWERVNFDNGTVDGDQDSYGIAALYKTGKFAFQGAYIVADDLDNVDNSGAQQFTLGAQYSLSKQSRIYLTYTNVNNDDNAKFKTEGPNLGDAQADGTRKMINGTDLSIVALGLRTDF</sequence>
<evidence type="ECO:0000313" key="13">
    <source>
        <dbReference type="EMBL" id="TJZ72868.1"/>
    </source>
</evidence>
<keyword evidence="3" id="KW-0813">Transport</keyword>
<organism evidence="13 14">
    <name type="scientific">Chitiniphilus eburneus</name>
    <dbReference type="NCBI Taxonomy" id="2571148"/>
    <lineage>
        <taxon>Bacteria</taxon>
        <taxon>Pseudomonadati</taxon>
        <taxon>Pseudomonadota</taxon>
        <taxon>Betaproteobacteria</taxon>
        <taxon>Neisseriales</taxon>
        <taxon>Chitinibacteraceae</taxon>
        <taxon>Chitiniphilus</taxon>
    </lineage>
</organism>
<dbReference type="InterPro" id="IPR002299">
    <property type="entry name" value="Porin_Neis"/>
</dbReference>
<evidence type="ECO:0000256" key="11">
    <source>
        <dbReference type="SAM" id="SignalP"/>
    </source>
</evidence>
<dbReference type="Pfam" id="PF13609">
    <property type="entry name" value="Porin_4"/>
    <property type="match status" value="1"/>
</dbReference>
<dbReference type="RefSeq" id="WP_136773782.1">
    <property type="nucleotide sequence ID" value="NZ_SUMF01000014.1"/>
</dbReference>
<evidence type="ECO:0000256" key="10">
    <source>
        <dbReference type="ARBA" id="ARBA00023237"/>
    </source>
</evidence>
<comment type="subunit">
    <text evidence="2">Homotrimer.</text>
</comment>
<evidence type="ECO:0000256" key="6">
    <source>
        <dbReference type="ARBA" id="ARBA00022729"/>
    </source>
</evidence>
<dbReference type="Gene3D" id="2.40.160.10">
    <property type="entry name" value="Porin"/>
    <property type="match status" value="1"/>
</dbReference>
<evidence type="ECO:0000256" key="9">
    <source>
        <dbReference type="ARBA" id="ARBA00023136"/>
    </source>
</evidence>
<dbReference type="PRINTS" id="PR00182">
    <property type="entry name" value="ECOLNEIPORIN"/>
</dbReference>
<accession>A0A4V6WI78</accession>
<name>A0A4V6WI78_9NEIS</name>
<dbReference type="CDD" id="cd00342">
    <property type="entry name" value="gram_neg_porins"/>
    <property type="match status" value="1"/>
</dbReference>
<keyword evidence="5" id="KW-0812">Transmembrane</keyword>
<keyword evidence="7" id="KW-0406">Ion transport</keyword>
<keyword evidence="14" id="KW-1185">Reference proteome</keyword>
<dbReference type="PRINTS" id="PR00184">
    <property type="entry name" value="NEISSPPORIN"/>
</dbReference>
<evidence type="ECO:0000259" key="12">
    <source>
        <dbReference type="Pfam" id="PF13609"/>
    </source>
</evidence>
<dbReference type="GO" id="GO:0009279">
    <property type="term" value="C:cell outer membrane"/>
    <property type="evidence" value="ECO:0007669"/>
    <property type="project" value="UniProtKB-SubCell"/>
</dbReference>
<protein>
    <submittedName>
        <fullName evidence="13">Porin</fullName>
    </submittedName>
</protein>
<evidence type="ECO:0000256" key="4">
    <source>
        <dbReference type="ARBA" id="ARBA00022452"/>
    </source>
</evidence>
<dbReference type="GO" id="GO:0046930">
    <property type="term" value="C:pore complex"/>
    <property type="evidence" value="ECO:0007669"/>
    <property type="project" value="UniProtKB-KW"/>
</dbReference>
<dbReference type="InterPro" id="IPR023614">
    <property type="entry name" value="Porin_dom_sf"/>
</dbReference>
<proteinExistence type="predicted"/>
<keyword evidence="8" id="KW-0626">Porin</keyword>
<comment type="caution">
    <text evidence="13">The sequence shown here is derived from an EMBL/GenBank/DDBJ whole genome shotgun (WGS) entry which is preliminary data.</text>
</comment>
<evidence type="ECO:0000256" key="1">
    <source>
        <dbReference type="ARBA" id="ARBA00004571"/>
    </source>
</evidence>
<reference evidence="13 14" key="1">
    <citation type="submission" date="2019-04" db="EMBL/GenBank/DDBJ databases">
        <title>Chitiniphilus eburnea sp. nov., a novel chitinolytic bacterium isolated from aquaculture sludge.</title>
        <authorList>
            <person name="Sheng M."/>
        </authorList>
    </citation>
    <scope>NUCLEOTIDE SEQUENCE [LARGE SCALE GENOMIC DNA]</scope>
    <source>
        <strain evidence="13 14">HX-2-15</strain>
    </source>
</reference>
<dbReference type="InterPro" id="IPR033900">
    <property type="entry name" value="Gram_neg_porin_domain"/>
</dbReference>
<dbReference type="GO" id="GO:0015288">
    <property type="term" value="F:porin activity"/>
    <property type="evidence" value="ECO:0007669"/>
    <property type="project" value="UniProtKB-KW"/>
</dbReference>
<feature type="signal peptide" evidence="11">
    <location>
        <begin position="1"/>
        <end position="20"/>
    </location>
</feature>
<feature type="domain" description="Porin" evidence="12">
    <location>
        <begin position="8"/>
        <end position="317"/>
    </location>
</feature>
<dbReference type="InterPro" id="IPR050298">
    <property type="entry name" value="Gram-neg_bact_OMP"/>
</dbReference>
<dbReference type="OrthoDB" id="5289162at2"/>
<gene>
    <name evidence="13" type="ORF">FAZ21_12535</name>
</gene>
<keyword evidence="10" id="KW-0998">Cell outer membrane</keyword>
<feature type="chain" id="PRO_5020293177" evidence="11">
    <location>
        <begin position="21"/>
        <end position="355"/>
    </location>
</feature>
<evidence type="ECO:0000256" key="8">
    <source>
        <dbReference type="ARBA" id="ARBA00023114"/>
    </source>
</evidence>
<keyword evidence="6 11" id="KW-0732">Signal</keyword>
<dbReference type="EMBL" id="SUMF01000014">
    <property type="protein sequence ID" value="TJZ72868.1"/>
    <property type="molecule type" value="Genomic_DNA"/>
</dbReference>
<keyword evidence="9" id="KW-0472">Membrane</keyword>
<dbReference type="SUPFAM" id="SSF56935">
    <property type="entry name" value="Porins"/>
    <property type="match status" value="1"/>
</dbReference>
<evidence type="ECO:0000256" key="2">
    <source>
        <dbReference type="ARBA" id="ARBA00011233"/>
    </source>
</evidence>
<dbReference type="GO" id="GO:0034220">
    <property type="term" value="P:monoatomic ion transmembrane transport"/>
    <property type="evidence" value="ECO:0007669"/>
    <property type="project" value="InterPro"/>
</dbReference>
<evidence type="ECO:0000256" key="5">
    <source>
        <dbReference type="ARBA" id="ARBA00022692"/>
    </source>
</evidence>
<evidence type="ECO:0000313" key="14">
    <source>
        <dbReference type="Proteomes" id="UP000310016"/>
    </source>
</evidence>
<dbReference type="AlphaFoldDB" id="A0A4V6WI78"/>
<evidence type="ECO:0000256" key="7">
    <source>
        <dbReference type="ARBA" id="ARBA00023065"/>
    </source>
</evidence>